<dbReference type="OrthoDB" id="5298787at2"/>
<evidence type="ECO:0000259" key="2">
    <source>
        <dbReference type="Pfam" id="PF13649"/>
    </source>
</evidence>
<feature type="domain" description="Methyltransferase" evidence="2">
    <location>
        <begin position="21"/>
        <end position="116"/>
    </location>
</feature>
<dbReference type="InterPro" id="IPR041698">
    <property type="entry name" value="Methyltransf_25"/>
</dbReference>
<sequence length="184" mass="20353">MPTAFRRTAVEQIGLAPGERVLEIGCGTGRNLPFLREAVGPSGRVYGVDFSAGMLARARSVVARGGWDNVHLTQSDAADYRSPEPLDAVMFGLSYNTMPHHRAVLARALELLEPGGRIVIMDAKLPPGIGGKLVLPFSIWLMKKTVLGNPYIRPWEHLEPLVDEFRMDEFLFGSYYVCRGIKRA</sequence>
<dbReference type="Proteomes" id="UP000249130">
    <property type="component" value="Unassembled WGS sequence"/>
</dbReference>
<evidence type="ECO:0000256" key="1">
    <source>
        <dbReference type="ARBA" id="ARBA00022679"/>
    </source>
</evidence>
<organism evidence="3 4">
    <name type="scientific">Rhodoplanes roseus</name>
    <dbReference type="NCBI Taxonomy" id="29409"/>
    <lineage>
        <taxon>Bacteria</taxon>
        <taxon>Pseudomonadati</taxon>
        <taxon>Pseudomonadota</taxon>
        <taxon>Alphaproteobacteria</taxon>
        <taxon>Hyphomicrobiales</taxon>
        <taxon>Nitrobacteraceae</taxon>
        <taxon>Rhodoplanes</taxon>
    </lineage>
</organism>
<dbReference type="SUPFAM" id="SSF53335">
    <property type="entry name" value="S-adenosyl-L-methionine-dependent methyltransferases"/>
    <property type="match status" value="1"/>
</dbReference>
<evidence type="ECO:0000313" key="4">
    <source>
        <dbReference type="Proteomes" id="UP000249130"/>
    </source>
</evidence>
<protein>
    <recommendedName>
        <fullName evidence="2">Methyltransferase domain-containing protein</fullName>
    </recommendedName>
</protein>
<dbReference type="Gene3D" id="3.40.50.150">
    <property type="entry name" value="Vaccinia Virus protein VP39"/>
    <property type="match status" value="1"/>
</dbReference>
<evidence type="ECO:0000313" key="3">
    <source>
        <dbReference type="EMBL" id="RAI45650.1"/>
    </source>
</evidence>
<name>A0A327L3J3_9BRAD</name>
<comment type="caution">
    <text evidence="3">The sequence shown here is derived from an EMBL/GenBank/DDBJ whole genome shotgun (WGS) entry which is preliminary data.</text>
</comment>
<dbReference type="AlphaFoldDB" id="A0A327L3J3"/>
<gene>
    <name evidence="3" type="ORF">CH341_03070</name>
</gene>
<accession>A0A327L3J3</accession>
<dbReference type="Pfam" id="PF13649">
    <property type="entry name" value="Methyltransf_25"/>
    <property type="match status" value="1"/>
</dbReference>
<reference evidence="3 4" key="1">
    <citation type="submission" date="2017-07" db="EMBL/GenBank/DDBJ databases">
        <title>Draft Genome Sequences of Select Purple Nonsulfur Bacteria.</title>
        <authorList>
            <person name="Lasarre B."/>
            <person name="Mckinlay J.B."/>
        </authorList>
    </citation>
    <scope>NUCLEOTIDE SEQUENCE [LARGE SCALE GENOMIC DNA]</scope>
    <source>
        <strain evidence="3 4">DSM 5909</strain>
    </source>
</reference>
<dbReference type="InterPro" id="IPR029063">
    <property type="entry name" value="SAM-dependent_MTases_sf"/>
</dbReference>
<proteinExistence type="predicted"/>
<keyword evidence="4" id="KW-1185">Reference proteome</keyword>
<dbReference type="CDD" id="cd02440">
    <property type="entry name" value="AdoMet_MTases"/>
    <property type="match status" value="1"/>
</dbReference>
<dbReference type="PANTHER" id="PTHR43861">
    <property type="entry name" value="TRANS-ACONITATE 2-METHYLTRANSFERASE-RELATED"/>
    <property type="match status" value="1"/>
</dbReference>
<dbReference type="EMBL" id="NPEX01000011">
    <property type="protein sequence ID" value="RAI45650.1"/>
    <property type="molecule type" value="Genomic_DNA"/>
</dbReference>
<keyword evidence="1" id="KW-0808">Transferase</keyword>